<dbReference type="Pfam" id="PF00196">
    <property type="entry name" value="GerE"/>
    <property type="match status" value="1"/>
</dbReference>
<dbReference type="InterPro" id="IPR036388">
    <property type="entry name" value="WH-like_DNA-bd_sf"/>
</dbReference>
<dbReference type="RefSeq" id="WP_223410799.1">
    <property type="nucleotide sequence ID" value="NZ_JAGSHT010000022.1"/>
</dbReference>
<dbReference type="Pfam" id="PF13191">
    <property type="entry name" value="AAA_16"/>
    <property type="match status" value="1"/>
</dbReference>
<comment type="caution">
    <text evidence="4">The sequence shown here is derived from an EMBL/GenBank/DDBJ whole genome shotgun (WGS) entry which is preliminary data.</text>
</comment>
<reference evidence="4 5" key="1">
    <citation type="submission" date="2021-04" db="EMBL/GenBank/DDBJ databases">
        <title>Ruania sp. nov., isolated from sandy soil of mangrove forest.</title>
        <authorList>
            <person name="Ge X."/>
            <person name="Huang R."/>
            <person name="Liu W."/>
        </authorList>
    </citation>
    <scope>NUCLEOTIDE SEQUENCE [LARGE SCALE GENOMIC DNA]</scope>
    <source>
        <strain evidence="4 5">N2-46</strain>
    </source>
</reference>
<dbReference type="SMART" id="SM00421">
    <property type="entry name" value="HTH_LUXR"/>
    <property type="match status" value="1"/>
</dbReference>
<dbReference type="PANTHER" id="PTHR16305:SF35">
    <property type="entry name" value="TRANSCRIPTIONAL ACTIVATOR DOMAIN"/>
    <property type="match status" value="1"/>
</dbReference>
<protein>
    <submittedName>
        <fullName evidence="4">AAA family ATPase</fullName>
    </submittedName>
</protein>
<evidence type="ECO:0000313" key="4">
    <source>
        <dbReference type="EMBL" id="MBZ2199006.1"/>
    </source>
</evidence>
<dbReference type="CDD" id="cd06170">
    <property type="entry name" value="LuxR_C_like"/>
    <property type="match status" value="1"/>
</dbReference>
<organism evidence="4 5">
    <name type="scientific">Occultella gossypii</name>
    <dbReference type="NCBI Taxonomy" id="2800820"/>
    <lineage>
        <taxon>Bacteria</taxon>
        <taxon>Bacillati</taxon>
        <taxon>Actinomycetota</taxon>
        <taxon>Actinomycetes</taxon>
        <taxon>Micrococcales</taxon>
        <taxon>Ruaniaceae</taxon>
        <taxon>Occultella</taxon>
    </lineage>
</organism>
<dbReference type="SUPFAM" id="SSF46894">
    <property type="entry name" value="C-terminal effector domain of the bipartite response regulators"/>
    <property type="match status" value="1"/>
</dbReference>
<keyword evidence="5" id="KW-1185">Reference proteome</keyword>
<dbReference type="InterPro" id="IPR027417">
    <property type="entry name" value="P-loop_NTPase"/>
</dbReference>
<dbReference type="Gene3D" id="1.10.10.10">
    <property type="entry name" value="Winged helix-like DNA-binding domain superfamily/Winged helix DNA-binding domain"/>
    <property type="match status" value="1"/>
</dbReference>
<dbReference type="SUPFAM" id="SSF52540">
    <property type="entry name" value="P-loop containing nucleoside triphosphate hydrolases"/>
    <property type="match status" value="1"/>
</dbReference>
<sequence length="915" mass="96798">MRFAEVRAGLHGRADETARLDALLAAVRAGESRALVLRGPAGIGKSTLLEYTAEHASGFRVERAVGIESELELAFAGLHQLCLPLLDHLDQLPEPQHAALSTAFGISTGNPPDRFLVGLAVLNLLSVVAEDQPLLALVDDAQWLDEVSLQVLAFVGRRLRGESVALVFAVRPDQQHQALVGLTQIQVSSLQDQDAHALLDSVLNGPLDDAVRDRIVADSRGCPLALIELPSGLTPSQLAGGFGIPGTLPIRSSLEEAYSARLAPLPAGTRTLLLAAALEPTGDIATLWRAAEELDVGAEAAGAAEASGLVELRSRVRFKHPLVRSAVHRAADPGEIRRVHQALASVTDPDRDPDRRAWHRSLAAEGPDESVAGDLERSAGRAQERGGLAAAAAFLAAAVGLTLRPERRGARALAAAQAKFQAGASDEALTLLALAQKEPLDERNAAQAMLLDGQIAYFASHSRAAAPLLMSAAGRWRRLDPAVARDVYLDAIAVGLVVGRFAGEVGLVEVARAAHELPTSTERAGDVLLNGFATVLTQGYAAGAHLLKQALTRLRDDVLPNQDIRLLWLGTHAARDLWDDETWDLLSARHIRTARAAGALAALPSALSAQIGLHLAAGEITAARLLVEETAEVAAAAGTSIPPYGAIALAAWQGDEATFSKLTSATQAATSARGDGLGMAIVQYAGAVLHNSRGDYGRALAEAEAGAAHPNDLCYATWSLVELIEAASRSGETARAASAVERLAESTQASGTDWALGIEARSRALVSDGDTADALYREAIGRLAATRVRMELARAHLLHGEWQRRAGRRLDARDNLRTAHELFIGFGSDALAERARRELVATGETVRARSVATEHELTAQESQIALLAAQGRTNPEIGAELFLSARTVEWHLGKVYPKLGIGSRRALRRALAEIG</sequence>
<evidence type="ECO:0000259" key="3">
    <source>
        <dbReference type="PROSITE" id="PS50043"/>
    </source>
</evidence>
<evidence type="ECO:0000256" key="2">
    <source>
        <dbReference type="ARBA" id="ARBA00022840"/>
    </source>
</evidence>
<dbReference type="PRINTS" id="PR00038">
    <property type="entry name" value="HTHLUXR"/>
</dbReference>
<accession>A0ABS7SF77</accession>
<dbReference type="InterPro" id="IPR041664">
    <property type="entry name" value="AAA_16"/>
</dbReference>
<dbReference type="PROSITE" id="PS50043">
    <property type="entry name" value="HTH_LUXR_2"/>
    <property type="match status" value="1"/>
</dbReference>
<keyword evidence="1" id="KW-0547">Nucleotide-binding</keyword>
<dbReference type="PANTHER" id="PTHR16305">
    <property type="entry name" value="TESTICULAR SOLUBLE ADENYLYL CYCLASE"/>
    <property type="match status" value="1"/>
</dbReference>
<proteinExistence type="predicted"/>
<name>A0ABS7SF77_9MICO</name>
<gene>
    <name evidence="4" type="ORF">KCQ71_22860</name>
</gene>
<keyword evidence="2" id="KW-0067">ATP-binding</keyword>
<dbReference type="InterPro" id="IPR000792">
    <property type="entry name" value="Tscrpt_reg_LuxR_C"/>
</dbReference>
<dbReference type="Proteomes" id="UP000826651">
    <property type="component" value="Unassembled WGS sequence"/>
</dbReference>
<dbReference type="EMBL" id="JAGSHT010000022">
    <property type="protein sequence ID" value="MBZ2199006.1"/>
    <property type="molecule type" value="Genomic_DNA"/>
</dbReference>
<evidence type="ECO:0000256" key="1">
    <source>
        <dbReference type="ARBA" id="ARBA00022741"/>
    </source>
</evidence>
<evidence type="ECO:0000313" key="5">
    <source>
        <dbReference type="Proteomes" id="UP000826651"/>
    </source>
</evidence>
<dbReference type="InterPro" id="IPR016032">
    <property type="entry name" value="Sig_transdc_resp-reg_C-effctor"/>
</dbReference>
<feature type="domain" description="HTH luxR-type" evidence="3">
    <location>
        <begin position="850"/>
        <end position="915"/>
    </location>
</feature>